<dbReference type="EMBL" id="BARS01018960">
    <property type="protein sequence ID" value="GAF86451.1"/>
    <property type="molecule type" value="Genomic_DNA"/>
</dbReference>
<gene>
    <name evidence="2" type="ORF">S01H1_30774</name>
</gene>
<protein>
    <submittedName>
        <fullName evidence="2">Uncharacterized protein</fullName>
    </submittedName>
</protein>
<feature type="non-terminal residue" evidence="2">
    <location>
        <position position="239"/>
    </location>
</feature>
<proteinExistence type="predicted"/>
<reference evidence="2" key="1">
    <citation type="journal article" date="2014" name="Front. Microbiol.">
        <title>High frequency of phylogenetically diverse reductive dehalogenase-homologous genes in deep subseafloor sedimentary metagenomes.</title>
        <authorList>
            <person name="Kawai M."/>
            <person name="Futagami T."/>
            <person name="Toyoda A."/>
            <person name="Takaki Y."/>
            <person name="Nishi S."/>
            <person name="Hori S."/>
            <person name="Arai W."/>
            <person name="Tsubouchi T."/>
            <person name="Morono Y."/>
            <person name="Uchiyama I."/>
            <person name="Ito T."/>
            <person name="Fujiyama A."/>
            <person name="Inagaki F."/>
            <person name="Takami H."/>
        </authorList>
    </citation>
    <scope>NUCLEOTIDE SEQUENCE</scope>
    <source>
        <strain evidence="2">Expedition CK06-06</strain>
    </source>
</reference>
<dbReference type="AlphaFoldDB" id="X0TGR3"/>
<organism evidence="2">
    <name type="scientific">marine sediment metagenome</name>
    <dbReference type="NCBI Taxonomy" id="412755"/>
    <lineage>
        <taxon>unclassified sequences</taxon>
        <taxon>metagenomes</taxon>
        <taxon>ecological metagenomes</taxon>
    </lineage>
</organism>
<keyword evidence="1" id="KW-1133">Transmembrane helix</keyword>
<name>X0TGR3_9ZZZZ</name>
<feature type="transmembrane region" description="Helical" evidence="1">
    <location>
        <begin position="7"/>
        <end position="27"/>
    </location>
</feature>
<keyword evidence="1" id="KW-0812">Transmembrane</keyword>
<sequence length="239" mass="27625">MNKKSQITIFIIIGILLIITIAIFTYIQKERVYIEPELIEPELVPIKNYVESCIAAAGEDAVGLLGLQGGYIEIPKEISEEKYAYIEVDETGFFKIPFWYYNGQSRIPGIDFMENQISEYVKDNVKECIREFIAFEKEFDITEIKNINSKTIIQENSVLVQLDYPVKIKDKGQGKVSYIKDFSAVVPVKLKQAYDLGVDIIEQENKDLYFEDITIDLMALHPEIPFTGMEFTCKQKKWF</sequence>
<evidence type="ECO:0000313" key="2">
    <source>
        <dbReference type="EMBL" id="GAF86451.1"/>
    </source>
</evidence>
<evidence type="ECO:0000256" key="1">
    <source>
        <dbReference type="SAM" id="Phobius"/>
    </source>
</evidence>
<keyword evidence="1" id="KW-0472">Membrane</keyword>
<accession>X0TGR3</accession>
<comment type="caution">
    <text evidence="2">The sequence shown here is derived from an EMBL/GenBank/DDBJ whole genome shotgun (WGS) entry which is preliminary data.</text>
</comment>